<dbReference type="InterPro" id="IPR005624">
    <property type="entry name" value="PduO/GlcC-like"/>
</dbReference>
<feature type="chain" id="PRO_5045929154" evidence="1">
    <location>
        <begin position="21"/>
        <end position="162"/>
    </location>
</feature>
<comment type="caution">
    <text evidence="2">The sequence shown here is derived from an EMBL/GenBank/DDBJ whole genome shotgun (WGS) entry which is preliminary data.</text>
</comment>
<evidence type="ECO:0000256" key="1">
    <source>
        <dbReference type="SAM" id="SignalP"/>
    </source>
</evidence>
<feature type="signal peptide" evidence="1">
    <location>
        <begin position="1"/>
        <end position="20"/>
    </location>
</feature>
<reference evidence="3" key="1">
    <citation type="journal article" date="2019" name="Int. J. Syst. Evol. Microbiol.">
        <title>The Global Catalogue of Microorganisms (GCM) 10K type strain sequencing project: providing services to taxonomists for standard genome sequencing and annotation.</title>
        <authorList>
            <consortium name="The Broad Institute Genomics Platform"/>
            <consortium name="The Broad Institute Genome Sequencing Center for Infectious Disease"/>
            <person name="Wu L."/>
            <person name="Ma J."/>
        </authorList>
    </citation>
    <scope>NUCLEOTIDE SEQUENCE [LARGE SCALE GENOMIC DNA]</scope>
    <source>
        <strain evidence="3">CCUG 52537</strain>
    </source>
</reference>
<organism evidence="2 3">
    <name type="scientific">Sphingosinicella xenopeptidilytica</name>
    <dbReference type="NCBI Taxonomy" id="364098"/>
    <lineage>
        <taxon>Bacteria</taxon>
        <taxon>Pseudomonadati</taxon>
        <taxon>Pseudomonadota</taxon>
        <taxon>Alphaproteobacteria</taxon>
        <taxon>Sphingomonadales</taxon>
        <taxon>Sphingosinicellaceae</taxon>
        <taxon>Sphingosinicella</taxon>
    </lineage>
</organism>
<dbReference type="PANTHER" id="PTHR34309:SF1">
    <property type="entry name" value="PROTEIN GLCG"/>
    <property type="match status" value="1"/>
</dbReference>
<protein>
    <submittedName>
        <fullName evidence="2">Heme-binding protein</fullName>
    </submittedName>
</protein>
<dbReference type="InterPro" id="IPR038084">
    <property type="entry name" value="PduO/GlcC-like_sf"/>
</dbReference>
<dbReference type="Gene3D" id="3.30.450.150">
    <property type="entry name" value="Haem-degrading domain"/>
    <property type="match status" value="1"/>
</dbReference>
<dbReference type="InterPro" id="IPR052517">
    <property type="entry name" value="GlcG_carb_metab_protein"/>
</dbReference>
<dbReference type="Pfam" id="PF03928">
    <property type="entry name" value="HbpS-like"/>
    <property type="match status" value="1"/>
</dbReference>
<evidence type="ECO:0000313" key="2">
    <source>
        <dbReference type="EMBL" id="MFD0848873.1"/>
    </source>
</evidence>
<sequence length="162" mass="16832">MRKTIIIALAVLTLSPPAAAQGPQTRTTISIDMADTLVNAAAKEAETRKLGLAIIVVDEQGSIVLARRMDGAFPHSVEIARRKAMTSALTRQPTKVIQEMVAKGDNLILAIDNMLPIEGGLPVFHDGKIVGAIGVSGSPSHIDAAVAQAGVDALAAHAGDRQ</sequence>
<keyword evidence="1" id="KW-0732">Signal</keyword>
<dbReference type="RefSeq" id="WP_381490391.1">
    <property type="nucleotide sequence ID" value="NZ_JBHTIK010000005.1"/>
</dbReference>
<keyword evidence="3" id="KW-1185">Reference proteome</keyword>
<dbReference type="EMBL" id="JBHTIK010000005">
    <property type="protein sequence ID" value="MFD0848873.1"/>
    <property type="molecule type" value="Genomic_DNA"/>
</dbReference>
<dbReference type="Proteomes" id="UP001597124">
    <property type="component" value="Unassembled WGS sequence"/>
</dbReference>
<evidence type="ECO:0000313" key="3">
    <source>
        <dbReference type="Proteomes" id="UP001597124"/>
    </source>
</evidence>
<dbReference type="SUPFAM" id="SSF143744">
    <property type="entry name" value="GlcG-like"/>
    <property type="match status" value="1"/>
</dbReference>
<accession>A0ABW3C3S2</accession>
<proteinExistence type="predicted"/>
<gene>
    <name evidence="2" type="ORF">ACFQ00_11105</name>
</gene>
<dbReference type="PANTHER" id="PTHR34309">
    <property type="entry name" value="SLR1406 PROTEIN"/>
    <property type="match status" value="1"/>
</dbReference>
<name>A0ABW3C3S2_SPHXN</name>